<feature type="compositionally biased region" description="Acidic residues" evidence="6">
    <location>
        <begin position="349"/>
        <end position="361"/>
    </location>
</feature>
<dbReference type="GO" id="GO:0001534">
    <property type="term" value="C:radial spoke"/>
    <property type="evidence" value="ECO:0007669"/>
    <property type="project" value="InterPro"/>
</dbReference>
<dbReference type="PANTHER" id="PTHR13159:SF0">
    <property type="entry name" value="RADIAL SPOKE HEAD 6 HOMOLOG A"/>
    <property type="match status" value="1"/>
</dbReference>
<protein>
    <submittedName>
        <fullName evidence="7">Uncharacterized protein</fullName>
    </submittedName>
</protein>
<dbReference type="AlphaFoldDB" id="A0AAW1SS37"/>
<evidence type="ECO:0000256" key="6">
    <source>
        <dbReference type="SAM" id="MobiDB-lite"/>
    </source>
</evidence>
<organism evidence="7 8">
    <name type="scientific">Apatococcus fuscideae</name>
    <dbReference type="NCBI Taxonomy" id="2026836"/>
    <lineage>
        <taxon>Eukaryota</taxon>
        <taxon>Viridiplantae</taxon>
        <taxon>Chlorophyta</taxon>
        <taxon>core chlorophytes</taxon>
        <taxon>Trebouxiophyceae</taxon>
        <taxon>Chlorellales</taxon>
        <taxon>Chlorellaceae</taxon>
        <taxon>Apatococcus</taxon>
    </lineage>
</organism>
<gene>
    <name evidence="7" type="ORF">WJX84_003139</name>
</gene>
<accession>A0AAW1SS37</accession>
<keyword evidence="4" id="KW-0206">Cytoskeleton</keyword>
<proteinExistence type="predicted"/>
<evidence type="ECO:0000313" key="8">
    <source>
        <dbReference type="Proteomes" id="UP001485043"/>
    </source>
</evidence>
<keyword evidence="8" id="KW-1185">Reference proteome</keyword>
<keyword evidence="3" id="KW-0969">Cilium</keyword>
<name>A0AAW1SS37_9CHLO</name>
<dbReference type="GO" id="GO:0035082">
    <property type="term" value="P:axoneme assembly"/>
    <property type="evidence" value="ECO:0007669"/>
    <property type="project" value="TreeGrafter"/>
</dbReference>
<feature type="region of interest" description="Disordered" evidence="6">
    <location>
        <begin position="232"/>
        <end position="274"/>
    </location>
</feature>
<keyword evidence="2" id="KW-0963">Cytoplasm</keyword>
<comment type="subcellular location">
    <subcellularLocation>
        <location evidence="1">Cytoplasm</location>
        <location evidence="1">Cytoskeleton</location>
        <location evidence="1">Cilium axoneme</location>
    </subcellularLocation>
</comment>
<evidence type="ECO:0000256" key="4">
    <source>
        <dbReference type="ARBA" id="ARBA00023212"/>
    </source>
</evidence>
<dbReference type="EMBL" id="JALJOV010001182">
    <property type="protein sequence ID" value="KAK9852594.1"/>
    <property type="molecule type" value="Genomic_DNA"/>
</dbReference>
<feature type="region of interest" description="Disordered" evidence="6">
    <location>
        <begin position="107"/>
        <end position="130"/>
    </location>
</feature>
<keyword evidence="5" id="KW-0966">Cell projection</keyword>
<sequence>MPFPSEEAKQSLKNLLGRPDVKLDPETGEPLEEAAVNEYECEDIVGNAALFSMVGAGLGEGETYRIALAARRLGEDAQHGLATLRFFGKFFGRAADYYVFEATPREAPAATGEPSEKDGTPVEQASEVRPSQIKVARQLKRFLTGRLDSEVSAYPVFPGREAEYLRAQIARIAATTVVCPAGAFQASEEGALERVEGFQAPPASDLASSESWAHRSAHLKKQGRTVVWRKEVEEGAEEVPPTPEEAEEGPPALSSLDKDASLEGGPAWGTLRSSTNPAVKHQVAGVRSNLWPGACAVARGSVFANLYVGWGVKHAPFVPLPPPVPAEEYPQELVESVELPPKPQPPPVEEAEAAEGEDADA</sequence>
<dbReference type="GO" id="GO:0060294">
    <property type="term" value="P:cilium movement involved in cell motility"/>
    <property type="evidence" value="ECO:0007669"/>
    <property type="project" value="InterPro"/>
</dbReference>
<evidence type="ECO:0000256" key="3">
    <source>
        <dbReference type="ARBA" id="ARBA00023069"/>
    </source>
</evidence>
<comment type="caution">
    <text evidence="7">The sequence shown here is derived from an EMBL/GenBank/DDBJ whole genome shotgun (WGS) entry which is preliminary data.</text>
</comment>
<evidence type="ECO:0000256" key="5">
    <source>
        <dbReference type="ARBA" id="ARBA00023273"/>
    </source>
</evidence>
<reference evidence="7 8" key="1">
    <citation type="journal article" date="2024" name="Nat. Commun.">
        <title>Phylogenomics reveals the evolutionary origins of lichenization in chlorophyte algae.</title>
        <authorList>
            <person name="Puginier C."/>
            <person name="Libourel C."/>
            <person name="Otte J."/>
            <person name="Skaloud P."/>
            <person name="Haon M."/>
            <person name="Grisel S."/>
            <person name="Petersen M."/>
            <person name="Berrin J.G."/>
            <person name="Delaux P.M."/>
            <person name="Dal Grande F."/>
            <person name="Keller J."/>
        </authorList>
    </citation>
    <scope>NUCLEOTIDE SEQUENCE [LARGE SCALE GENOMIC DNA]</scope>
    <source>
        <strain evidence="7 8">SAG 2523</strain>
    </source>
</reference>
<dbReference type="PANTHER" id="PTHR13159">
    <property type="entry name" value="RADIAL SPOKEHEAD-RELATED"/>
    <property type="match status" value="1"/>
</dbReference>
<dbReference type="Proteomes" id="UP001485043">
    <property type="component" value="Unassembled WGS sequence"/>
</dbReference>
<feature type="compositionally biased region" description="Basic and acidic residues" evidence="6">
    <location>
        <begin position="1"/>
        <end position="10"/>
    </location>
</feature>
<evidence type="ECO:0000313" key="7">
    <source>
        <dbReference type="EMBL" id="KAK9852594.1"/>
    </source>
</evidence>
<dbReference type="InterPro" id="IPR006802">
    <property type="entry name" value="Radial_spoke"/>
</dbReference>
<feature type="region of interest" description="Disordered" evidence="6">
    <location>
        <begin position="1"/>
        <end position="27"/>
    </location>
</feature>
<evidence type="ECO:0000256" key="2">
    <source>
        <dbReference type="ARBA" id="ARBA00022490"/>
    </source>
</evidence>
<evidence type="ECO:0000256" key="1">
    <source>
        <dbReference type="ARBA" id="ARBA00004430"/>
    </source>
</evidence>
<feature type="region of interest" description="Disordered" evidence="6">
    <location>
        <begin position="324"/>
        <end position="361"/>
    </location>
</feature>
<dbReference type="Pfam" id="PF04712">
    <property type="entry name" value="Radial_spoke"/>
    <property type="match status" value="2"/>
</dbReference>